<feature type="coiled-coil region" evidence="1">
    <location>
        <begin position="86"/>
        <end position="120"/>
    </location>
</feature>
<keyword evidence="1" id="KW-0175">Coiled coil</keyword>
<dbReference type="Gene3D" id="3.30.70.270">
    <property type="match status" value="2"/>
</dbReference>
<feature type="compositionally biased region" description="Polar residues" evidence="2">
    <location>
        <begin position="1083"/>
        <end position="1096"/>
    </location>
</feature>
<keyword evidence="5" id="KW-1185">Reference proteome</keyword>
<dbReference type="RefSeq" id="XP_024500808.1">
    <property type="nucleotide sequence ID" value="XM_024646651.1"/>
</dbReference>
<evidence type="ECO:0000259" key="3">
    <source>
        <dbReference type="PROSITE" id="PS50878"/>
    </source>
</evidence>
<feature type="compositionally biased region" description="Basic and acidic residues" evidence="2">
    <location>
        <begin position="1050"/>
        <end position="1062"/>
    </location>
</feature>
<feature type="region of interest" description="Disordered" evidence="2">
    <location>
        <begin position="34"/>
        <end position="61"/>
    </location>
</feature>
<protein>
    <submittedName>
        <fullName evidence="4">Reverse transcriptase domain and Peptidase A2A, retrovirus RVP subgroup domain and Aspartic peptidase domain-containing protein</fullName>
    </submittedName>
</protein>
<keyword evidence="4" id="KW-0808">Transferase</keyword>
<dbReference type="Gene3D" id="2.40.70.10">
    <property type="entry name" value="Acid Proteases"/>
    <property type="match status" value="1"/>
</dbReference>
<evidence type="ECO:0000256" key="1">
    <source>
        <dbReference type="SAM" id="Coils"/>
    </source>
</evidence>
<feature type="compositionally biased region" description="Polar residues" evidence="2">
    <location>
        <begin position="37"/>
        <end position="51"/>
    </location>
</feature>
<dbReference type="WormBase" id="SRAE_0000071700">
    <property type="protein sequence ID" value="SRP08013"/>
    <property type="gene ID" value="WBGene00256474"/>
</dbReference>
<proteinExistence type="predicted"/>
<dbReference type="GO" id="GO:0003964">
    <property type="term" value="F:RNA-directed DNA polymerase activity"/>
    <property type="evidence" value="ECO:0007669"/>
    <property type="project" value="UniProtKB-KW"/>
</dbReference>
<dbReference type="Proteomes" id="UP000035682">
    <property type="component" value="Unplaced"/>
</dbReference>
<gene>
    <name evidence="4 6 7" type="ORF">SRAE_0000071700</name>
</gene>
<feature type="compositionally biased region" description="Basic and acidic residues" evidence="2">
    <location>
        <begin position="1030"/>
        <end position="1040"/>
    </location>
</feature>
<dbReference type="InterPro" id="IPR021109">
    <property type="entry name" value="Peptidase_aspartic_dom_sf"/>
</dbReference>
<evidence type="ECO:0000313" key="4">
    <source>
        <dbReference type="EMBL" id="CEF61600.1"/>
    </source>
</evidence>
<dbReference type="InterPro" id="IPR043502">
    <property type="entry name" value="DNA/RNA_pol_sf"/>
</dbReference>
<dbReference type="Gene3D" id="3.10.10.10">
    <property type="entry name" value="HIV Type 1 Reverse Transcriptase, subunit A, domain 1"/>
    <property type="match status" value="1"/>
</dbReference>
<evidence type="ECO:0000313" key="7">
    <source>
        <dbReference type="WormBase" id="SRAE_0000071700"/>
    </source>
</evidence>
<dbReference type="Pfam" id="PF17919">
    <property type="entry name" value="RT_RNaseH_2"/>
    <property type="match status" value="1"/>
</dbReference>
<name>A0A090KVS2_STRRB</name>
<dbReference type="AlphaFoldDB" id="A0A090KVS2"/>
<keyword evidence="4" id="KW-0695">RNA-directed DNA polymerase</keyword>
<dbReference type="CTD" id="36373971"/>
<feature type="compositionally biased region" description="Basic and acidic residues" evidence="2">
    <location>
        <begin position="52"/>
        <end position="61"/>
    </location>
</feature>
<dbReference type="InterPro" id="IPR051320">
    <property type="entry name" value="Viral_Replic_Matur_Polypro"/>
</dbReference>
<dbReference type="EMBL" id="LN609419">
    <property type="protein sequence ID" value="CEF61600.1"/>
    <property type="molecule type" value="Genomic_DNA"/>
</dbReference>
<dbReference type="PROSITE" id="PS50878">
    <property type="entry name" value="RT_POL"/>
    <property type="match status" value="1"/>
</dbReference>
<feature type="region of interest" description="Disordered" evidence="2">
    <location>
        <begin position="1030"/>
        <end position="1116"/>
    </location>
</feature>
<accession>A0A090KVS2</accession>
<dbReference type="InterPro" id="IPR041577">
    <property type="entry name" value="RT_RNaseH_2"/>
</dbReference>
<feature type="domain" description="Reverse transcriptase" evidence="3">
    <location>
        <begin position="580"/>
        <end position="779"/>
    </location>
</feature>
<reference evidence="5" key="1">
    <citation type="submission" date="2014-09" db="EMBL/GenBank/DDBJ databases">
        <authorList>
            <person name="Martin A.A."/>
        </authorList>
    </citation>
    <scope>NUCLEOTIDE SEQUENCE</scope>
    <source>
        <strain evidence="5">ED321</strain>
    </source>
</reference>
<reference evidence="6" key="3">
    <citation type="submission" date="2020-12" db="UniProtKB">
        <authorList>
            <consortium name="WormBaseParasite"/>
        </authorList>
    </citation>
    <scope>IDENTIFICATION</scope>
</reference>
<reference evidence="4" key="2">
    <citation type="submission" date="2014-09" db="EMBL/GenBank/DDBJ databases">
        <authorList>
            <person name="Aslett A.Martin."/>
        </authorList>
    </citation>
    <scope>NUCLEOTIDE SEQUENCE</scope>
    <source>
        <strain evidence="4">ED321 Heterogonic</strain>
    </source>
</reference>
<evidence type="ECO:0000313" key="5">
    <source>
        <dbReference type="Proteomes" id="UP000035682"/>
    </source>
</evidence>
<dbReference type="CDD" id="cd01647">
    <property type="entry name" value="RT_LTR"/>
    <property type="match status" value="1"/>
</dbReference>
<dbReference type="OrthoDB" id="5830590at2759"/>
<dbReference type="InterPro" id="IPR000477">
    <property type="entry name" value="RT_dom"/>
</dbReference>
<organism evidence="4">
    <name type="scientific">Strongyloides ratti</name>
    <name type="common">Parasitic roundworm</name>
    <dbReference type="NCBI Taxonomy" id="34506"/>
    <lineage>
        <taxon>Eukaryota</taxon>
        <taxon>Metazoa</taxon>
        <taxon>Ecdysozoa</taxon>
        <taxon>Nematoda</taxon>
        <taxon>Chromadorea</taxon>
        <taxon>Rhabditida</taxon>
        <taxon>Tylenchina</taxon>
        <taxon>Panagrolaimomorpha</taxon>
        <taxon>Strongyloidoidea</taxon>
        <taxon>Strongyloididae</taxon>
        <taxon>Strongyloides</taxon>
    </lineage>
</organism>
<dbReference type="SUPFAM" id="SSF50630">
    <property type="entry name" value="Acid proteases"/>
    <property type="match status" value="1"/>
</dbReference>
<keyword evidence="4" id="KW-0548">Nucleotidyltransferase</keyword>
<dbReference type="Pfam" id="PF00078">
    <property type="entry name" value="RVT_1"/>
    <property type="match status" value="1"/>
</dbReference>
<sequence>MKNYFTRSSNKLNFQGLSLSEQFKILSQGIMDENNDNHSLSSNLKVDTSQVGDEKENLDRDPIYDVNRLSQKRTSSRESPVIARRREELTEKIYQLDKKISLLEENMYQIKEELKDSIKESIIKLQNQFMQIMKNMFESHKIKENQDENDDIENQSRLSSNSSYIKSNKNIPNNIRLQNFEGDNKISFNTWIEKFEIFVEENEIPPNKYLKILKYYLGEDPATTIRNCKDFKEAVKMLHENYNDNVSNAAATSMLNSIKTKRIRTLEDLNKYIPIIEEAHKALYRIKSTRMENQVIFLKDMLSSELKLYFNDVSNKDWALFICQIKDKMVLLKRAKEEQEIFNRLKRKKNEKKCKYEKCKFPNSHETKDCRYKIRDEKNTLFCNQNIYNGLAVINGKINQIDAKFVIDTGSNISILNDIWVNKLNLQVSEDNITTVQNINTICTLKRCKGEIEITLNEANFKLKDPYLFVSKEHKFDLLVGSDILMKTKGFYISYNDNKSIKFKIIDENEIQKEENKECLEYFQKEYPMCFAKTDKDLTPFLEAEKQLIYENMPINPKYPSYPLGIHEQKIALEIIKDWQHAQIVEEGVARINHPVIIVKKANAPPDGTVHEKYRFVTDLRRINSITEKIYYNSPSIFNLLQNTTKIKIKWLSKIDLKSAFSQIKLNKNDIGKFGFSIGNKSFIYKCLPMGARNSSILFMIAIKRIFQELIDNEQMWIYQDDVILKTTEIKGESEKESLERHINLIHETLKIMKNYGIKASYGKCLFCKKQLDFLGFSITTNGYQASKTSIKRIIQSLPKNREQLRRFLYALNYYRLTIKDFARKTSKLYDLINQSKNTKFQWTDATLEDYHNLIKDIINQKTLKYGNINEKYYLNTDASDEGLGSVLYQKEKIKVLKEQDKVIGFYSSKLDKVNKKRHSTYLELKCIADSLDYFSFLLREAKAGIVVVTDHLPLKKLILTSDQRKYIKLIHRIDSFNIQIQFIKGKENVIPDWFSRIKENPEEKKTIKCYMANRGRKKKIITNQISEEMKPLQNEKQKENQNPVNDNLAENKEKPKRERPPKIKNKNNQTSEVKDTSKKGNTKYQNEVSRETNQPNEEETAKTETSNQYNIPKGI</sequence>
<feature type="compositionally biased region" description="Polar residues" evidence="2">
    <location>
        <begin position="1104"/>
        <end position="1116"/>
    </location>
</feature>
<evidence type="ECO:0000256" key="2">
    <source>
        <dbReference type="SAM" id="MobiDB-lite"/>
    </source>
</evidence>
<dbReference type="PANTHER" id="PTHR33064">
    <property type="entry name" value="POL PROTEIN"/>
    <property type="match status" value="1"/>
</dbReference>
<dbReference type="WBParaSite" id="SRAE_0000071700.1">
    <property type="protein sequence ID" value="SRAE_0000071700.1"/>
    <property type="gene ID" value="WBGene00256474"/>
</dbReference>
<dbReference type="PANTHER" id="PTHR33064:SF37">
    <property type="entry name" value="RIBONUCLEASE H"/>
    <property type="match status" value="1"/>
</dbReference>
<feature type="region of interest" description="Disordered" evidence="2">
    <location>
        <begin position="146"/>
        <end position="165"/>
    </location>
</feature>
<dbReference type="InterPro" id="IPR043128">
    <property type="entry name" value="Rev_trsase/Diguanyl_cyclase"/>
</dbReference>
<evidence type="ECO:0000313" key="6">
    <source>
        <dbReference type="WBParaSite" id="SRAE_0000071700.1"/>
    </source>
</evidence>
<dbReference type="GeneID" id="36373971"/>
<dbReference type="SUPFAM" id="SSF56672">
    <property type="entry name" value="DNA/RNA polymerases"/>
    <property type="match status" value="1"/>
</dbReference>